<comment type="caution">
    <text evidence="2">The sequence shown here is derived from an EMBL/GenBank/DDBJ whole genome shotgun (WGS) entry which is preliminary data.</text>
</comment>
<sequence>MSCKVQVQNIKDWMQNKSILSEDQKKELAQKKDNSSVKDPQASTSAKKRKEKPKGKEQVNSALPSELQKSKKEKKAMENVFNTARTLIKFKNKEEERINQYFPKKLQALRYILHTQIGHNHLQKKF</sequence>
<feature type="compositionally biased region" description="Basic and acidic residues" evidence="1">
    <location>
        <begin position="20"/>
        <end position="36"/>
    </location>
</feature>
<accession>A0A9Q3GI00</accession>
<keyword evidence="3" id="KW-1185">Reference proteome</keyword>
<proteinExistence type="predicted"/>
<reference evidence="2" key="1">
    <citation type="submission" date="2021-03" db="EMBL/GenBank/DDBJ databases">
        <title>Draft genome sequence of rust myrtle Austropuccinia psidii MF-1, a brazilian biotype.</title>
        <authorList>
            <person name="Quecine M.C."/>
            <person name="Pachon D.M.R."/>
            <person name="Bonatelli M.L."/>
            <person name="Correr F.H."/>
            <person name="Franceschini L.M."/>
            <person name="Leite T.F."/>
            <person name="Margarido G.R.A."/>
            <person name="Almeida C.A."/>
            <person name="Ferrarezi J.A."/>
            <person name="Labate C.A."/>
        </authorList>
    </citation>
    <scope>NUCLEOTIDE SEQUENCE</scope>
    <source>
        <strain evidence="2">MF-1</strain>
    </source>
</reference>
<evidence type="ECO:0000313" key="2">
    <source>
        <dbReference type="EMBL" id="MBW0467202.1"/>
    </source>
</evidence>
<dbReference type="Proteomes" id="UP000765509">
    <property type="component" value="Unassembled WGS sequence"/>
</dbReference>
<feature type="region of interest" description="Disordered" evidence="1">
    <location>
        <begin position="15"/>
        <end position="77"/>
    </location>
</feature>
<evidence type="ECO:0000313" key="3">
    <source>
        <dbReference type="Proteomes" id="UP000765509"/>
    </source>
</evidence>
<protein>
    <submittedName>
        <fullName evidence="2">Uncharacterized protein</fullName>
    </submittedName>
</protein>
<dbReference type="AlphaFoldDB" id="A0A9Q3GI00"/>
<dbReference type="EMBL" id="AVOT02001514">
    <property type="protein sequence ID" value="MBW0467202.1"/>
    <property type="molecule type" value="Genomic_DNA"/>
</dbReference>
<evidence type="ECO:0000256" key="1">
    <source>
        <dbReference type="SAM" id="MobiDB-lite"/>
    </source>
</evidence>
<name>A0A9Q3GI00_9BASI</name>
<gene>
    <name evidence="2" type="ORF">O181_006917</name>
</gene>
<organism evidence="2 3">
    <name type="scientific">Austropuccinia psidii MF-1</name>
    <dbReference type="NCBI Taxonomy" id="1389203"/>
    <lineage>
        <taxon>Eukaryota</taxon>
        <taxon>Fungi</taxon>
        <taxon>Dikarya</taxon>
        <taxon>Basidiomycota</taxon>
        <taxon>Pucciniomycotina</taxon>
        <taxon>Pucciniomycetes</taxon>
        <taxon>Pucciniales</taxon>
        <taxon>Sphaerophragmiaceae</taxon>
        <taxon>Austropuccinia</taxon>
    </lineage>
</organism>